<dbReference type="InterPro" id="IPR050093">
    <property type="entry name" value="ABC_SmlMolc_Importer"/>
</dbReference>
<evidence type="ECO:0000256" key="1">
    <source>
        <dbReference type="ARBA" id="ARBA00022448"/>
    </source>
</evidence>
<dbReference type="Pfam" id="PF00005">
    <property type="entry name" value="ABC_tran"/>
    <property type="match status" value="1"/>
</dbReference>
<keyword evidence="1" id="KW-0813">Transport</keyword>
<proteinExistence type="predicted"/>
<reference evidence="5 6" key="1">
    <citation type="journal article" date="2014" name="Int. J. Syst. Evol. Microbiol.">
        <title>Listeria floridensis sp. nov., Listeria aquatica sp. nov., Listeria cornellensis sp. nov., Listeria riparia sp. nov. and Listeria grandensis sp. nov., from agricultural and natural environments.</title>
        <authorList>
            <person name="den Bakker H.C."/>
            <person name="Warchocki S."/>
            <person name="Wright E.M."/>
            <person name="Allred A.F."/>
            <person name="Ahlstrom C."/>
            <person name="Manuel C.S."/>
            <person name="Stasiewicz M.J."/>
            <person name="Burrell A."/>
            <person name="Roof S."/>
            <person name="Strawn L."/>
            <person name="Fortes E.D."/>
            <person name="Nightingale K.K."/>
            <person name="Kephart D."/>
            <person name="Wiedmann M."/>
        </authorList>
    </citation>
    <scope>NUCLEOTIDE SEQUENCE [LARGE SCALE GENOMIC DNA]</scope>
    <source>
        <strain evidence="5 6">FSL S10-1187</strain>
    </source>
</reference>
<dbReference type="EMBL" id="AODF01000019">
    <property type="protein sequence ID" value="EUJ31278.1"/>
    <property type="molecule type" value="Genomic_DNA"/>
</dbReference>
<protein>
    <submittedName>
        <fullName evidence="5">Aliphatic sulfonate ABC transporter</fullName>
    </submittedName>
</protein>
<organism evidence="5 6">
    <name type="scientific">Listeria floridensis FSL S10-1187</name>
    <dbReference type="NCBI Taxonomy" id="1265817"/>
    <lineage>
        <taxon>Bacteria</taxon>
        <taxon>Bacillati</taxon>
        <taxon>Bacillota</taxon>
        <taxon>Bacilli</taxon>
        <taxon>Bacillales</taxon>
        <taxon>Listeriaceae</taxon>
        <taxon>Listeria</taxon>
    </lineage>
</organism>
<dbReference type="PANTHER" id="PTHR42781:SF4">
    <property type="entry name" value="SPERMIDINE_PUTRESCINE IMPORT ATP-BINDING PROTEIN POTA"/>
    <property type="match status" value="1"/>
</dbReference>
<evidence type="ECO:0000256" key="2">
    <source>
        <dbReference type="ARBA" id="ARBA00022741"/>
    </source>
</evidence>
<dbReference type="SUPFAM" id="SSF52540">
    <property type="entry name" value="P-loop containing nucleoside triphosphate hydrolases"/>
    <property type="match status" value="1"/>
</dbReference>
<name>A0ABP3AXE7_9LIST</name>
<evidence type="ECO:0000313" key="5">
    <source>
        <dbReference type="EMBL" id="EUJ31278.1"/>
    </source>
</evidence>
<dbReference type="CDD" id="cd03293">
    <property type="entry name" value="ABC_NrtD_SsuB_transporters"/>
    <property type="match status" value="1"/>
</dbReference>
<accession>A0ABP3AXE7</accession>
<evidence type="ECO:0000256" key="3">
    <source>
        <dbReference type="ARBA" id="ARBA00022840"/>
    </source>
</evidence>
<evidence type="ECO:0000259" key="4">
    <source>
        <dbReference type="PROSITE" id="PS50893"/>
    </source>
</evidence>
<dbReference type="RefSeq" id="WP_036097468.1">
    <property type="nucleotide sequence ID" value="NZ_AODF01000019.1"/>
</dbReference>
<keyword evidence="6" id="KW-1185">Reference proteome</keyword>
<dbReference type="InterPro" id="IPR003439">
    <property type="entry name" value="ABC_transporter-like_ATP-bd"/>
</dbReference>
<dbReference type="InterPro" id="IPR003593">
    <property type="entry name" value="AAA+_ATPase"/>
</dbReference>
<dbReference type="Gene3D" id="3.40.50.300">
    <property type="entry name" value="P-loop containing nucleotide triphosphate hydrolases"/>
    <property type="match status" value="1"/>
</dbReference>
<comment type="caution">
    <text evidence="5">The sequence shown here is derived from an EMBL/GenBank/DDBJ whole genome shotgun (WGS) entry which is preliminary data.</text>
</comment>
<dbReference type="Proteomes" id="UP000019249">
    <property type="component" value="Unassembled WGS sequence"/>
</dbReference>
<dbReference type="SMART" id="SM00382">
    <property type="entry name" value="AAA"/>
    <property type="match status" value="1"/>
</dbReference>
<gene>
    <name evidence="5" type="ORF">MFLO_09527</name>
</gene>
<evidence type="ECO:0000313" key="6">
    <source>
        <dbReference type="Proteomes" id="UP000019249"/>
    </source>
</evidence>
<feature type="domain" description="ABC transporter" evidence="4">
    <location>
        <begin position="5"/>
        <end position="233"/>
    </location>
</feature>
<keyword evidence="2" id="KW-0547">Nucleotide-binding</keyword>
<dbReference type="PANTHER" id="PTHR42781">
    <property type="entry name" value="SPERMIDINE/PUTRESCINE IMPORT ATP-BINDING PROTEIN POTA"/>
    <property type="match status" value="1"/>
</dbReference>
<keyword evidence="3" id="KW-0067">ATP-binding</keyword>
<dbReference type="InterPro" id="IPR027417">
    <property type="entry name" value="P-loop_NTPase"/>
</dbReference>
<dbReference type="PROSITE" id="PS50893">
    <property type="entry name" value="ABC_TRANSPORTER_2"/>
    <property type="match status" value="1"/>
</dbReference>
<sequence>MEQAIILENVSYSYSQEKPALMGINLQVPSHSSCAIIGPSGCGKTTLLYALAGFIKPQAGHISIFGETLDAFPKEAGIILQDYALFPWKTVFDNVFLGLKLQGKTRKGAEEHVAHLLQKLGIYELRSKYPHELSGGEKQRTAIARSLILDPKILLLDEATSALDEMTKEELQNLLLEIQIERRTTIVQVTHSIPEAVFLGQKIVIMQQGKIQKILENPIFGDLYLRNQPEFFEMCAKVREHLQEGASL</sequence>